<comment type="caution">
    <text evidence="1">Lacks conserved residue(s) required for the propagation of feature annotation.</text>
</comment>
<dbReference type="GO" id="GO:0046872">
    <property type="term" value="F:metal ion binding"/>
    <property type="evidence" value="ECO:0007669"/>
    <property type="project" value="UniProtKB-KW"/>
</dbReference>
<dbReference type="Proteomes" id="UP000806542">
    <property type="component" value="Unassembled WGS sequence"/>
</dbReference>
<organism evidence="3 4">
    <name type="scientific">Ructibacterium gallinarum</name>
    <dbReference type="NCBI Taxonomy" id="2779355"/>
    <lineage>
        <taxon>Bacteria</taxon>
        <taxon>Bacillati</taxon>
        <taxon>Bacillota</taxon>
        <taxon>Clostridia</taxon>
        <taxon>Eubacteriales</taxon>
        <taxon>Oscillospiraceae</taxon>
        <taxon>Ructibacterium</taxon>
    </lineage>
</organism>
<feature type="binding site" evidence="1">
    <location>
        <position position="125"/>
    </location>
    <ligand>
        <name>K(+)</name>
        <dbReference type="ChEBI" id="CHEBI:29103"/>
    </ligand>
</feature>
<dbReference type="AlphaFoldDB" id="A0A9D5M1I5"/>
<keyword evidence="1 3" id="KW-0413">Isomerase</keyword>
<reference evidence="3" key="1">
    <citation type="submission" date="2020-10" db="EMBL/GenBank/DDBJ databases">
        <title>ChiBAC.</title>
        <authorList>
            <person name="Zenner C."/>
            <person name="Hitch T.C.A."/>
            <person name="Clavel T."/>
        </authorList>
    </citation>
    <scope>NUCLEOTIDE SEQUENCE</scope>
    <source>
        <strain evidence="3">DSM 107454</strain>
    </source>
</reference>
<comment type="caution">
    <text evidence="3">The sequence shown here is derived from an EMBL/GenBank/DDBJ whole genome shotgun (WGS) entry which is preliminary data.</text>
</comment>
<feature type="domain" description="YjeF N-terminal" evidence="2">
    <location>
        <begin position="10"/>
        <end position="210"/>
    </location>
</feature>
<evidence type="ECO:0000313" key="4">
    <source>
        <dbReference type="Proteomes" id="UP000806542"/>
    </source>
</evidence>
<dbReference type="EMBL" id="JADCKB010000007">
    <property type="protein sequence ID" value="MBE5039698.1"/>
    <property type="molecule type" value="Genomic_DNA"/>
</dbReference>
<keyword evidence="1" id="KW-0520">NAD</keyword>
<accession>A0A9D5M1I5</accession>
<dbReference type="Pfam" id="PF03853">
    <property type="entry name" value="YjeF_N"/>
    <property type="match status" value="1"/>
</dbReference>
<evidence type="ECO:0000259" key="2">
    <source>
        <dbReference type="PROSITE" id="PS51385"/>
    </source>
</evidence>
<keyword evidence="1" id="KW-0479">Metal-binding</keyword>
<dbReference type="InterPro" id="IPR004443">
    <property type="entry name" value="YjeF_N_dom"/>
</dbReference>
<evidence type="ECO:0000313" key="3">
    <source>
        <dbReference type="EMBL" id="MBE5039698.1"/>
    </source>
</evidence>
<feature type="binding site" evidence="1">
    <location>
        <position position="158"/>
    </location>
    <ligand>
        <name>(6S)-NADPHX</name>
        <dbReference type="ChEBI" id="CHEBI:64076"/>
    </ligand>
</feature>
<feature type="binding site" evidence="1">
    <location>
        <begin position="58"/>
        <end position="62"/>
    </location>
    <ligand>
        <name>(6S)-NADPHX</name>
        <dbReference type="ChEBI" id="CHEBI:64076"/>
    </ligand>
</feature>
<dbReference type="HAMAP" id="MF_01966">
    <property type="entry name" value="NADHX_epimerase"/>
    <property type="match status" value="1"/>
</dbReference>
<feature type="binding site" evidence="1">
    <location>
        <position position="161"/>
    </location>
    <ligand>
        <name>K(+)</name>
        <dbReference type="ChEBI" id="CHEBI:29103"/>
    </ligand>
</feature>
<keyword evidence="1" id="KW-0630">Potassium</keyword>
<protein>
    <recommendedName>
        <fullName evidence="1">NAD(P)H-hydrate epimerase</fullName>
        <ecNumber evidence="1">5.1.99.6</ecNumber>
    </recommendedName>
    <alternativeName>
        <fullName evidence="1">NAD(P)HX epimerase</fullName>
    </alternativeName>
</protein>
<dbReference type="Gene3D" id="3.40.50.10260">
    <property type="entry name" value="YjeF N-terminal domain"/>
    <property type="match status" value="1"/>
</dbReference>
<feature type="binding site" evidence="1">
    <location>
        <position position="59"/>
    </location>
    <ligand>
        <name>K(+)</name>
        <dbReference type="ChEBI" id="CHEBI:29103"/>
    </ligand>
</feature>
<dbReference type="SUPFAM" id="SSF64153">
    <property type="entry name" value="YjeF N-terminal domain-like"/>
    <property type="match status" value="1"/>
</dbReference>
<comment type="catalytic activity">
    <reaction evidence="1">
        <text>(6R)-NADPHX = (6S)-NADPHX</text>
        <dbReference type="Rhea" id="RHEA:32227"/>
        <dbReference type="ChEBI" id="CHEBI:64076"/>
        <dbReference type="ChEBI" id="CHEBI:64077"/>
        <dbReference type="EC" id="5.1.99.6"/>
    </reaction>
</comment>
<dbReference type="EC" id="5.1.99.6" evidence="1"/>
<dbReference type="PROSITE" id="PS51385">
    <property type="entry name" value="YJEF_N"/>
    <property type="match status" value="1"/>
</dbReference>
<dbReference type="GO" id="GO:0000166">
    <property type="term" value="F:nucleotide binding"/>
    <property type="evidence" value="ECO:0007669"/>
    <property type="project" value="UniProtKB-KW"/>
</dbReference>
<comment type="similarity">
    <text evidence="1">Belongs to the NnrE/AIBP family.</text>
</comment>
<keyword evidence="4" id="KW-1185">Reference proteome</keyword>
<dbReference type="RefSeq" id="WP_264175688.1">
    <property type="nucleotide sequence ID" value="NZ_JADCKB010000007.1"/>
</dbReference>
<comment type="cofactor">
    <cofactor evidence="1">
        <name>K(+)</name>
        <dbReference type="ChEBI" id="CHEBI:29103"/>
    </cofactor>
    <text evidence="1">Binds 1 potassium ion per subunit.</text>
</comment>
<comment type="catalytic activity">
    <reaction evidence="1">
        <text>(6R)-NADHX = (6S)-NADHX</text>
        <dbReference type="Rhea" id="RHEA:32215"/>
        <dbReference type="ChEBI" id="CHEBI:64074"/>
        <dbReference type="ChEBI" id="CHEBI:64075"/>
        <dbReference type="EC" id="5.1.99.6"/>
    </reaction>
</comment>
<comment type="function">
    <text evidence="1">Catalyzes the epimerization of the S- and R-forms of NAD(P)HX, a damaged form of NAD(P)H that is a result of enzymatic or heat-dependent hydration. This is a prerequisite for the S-specific NAD(P)H-hydrate dehydratase to allow the repair of both epimers of NAD(P)HX.</text>
</comment>
<dbReference type="GO" id="GO:0052856">
    <property type="term" value="F:NAD(P)HX epimerase activity"/>
    <property type="evidence" value="ECO:0007669"/>
    <property type="project" value="UniProtKB-UniRule"/>
</dbReference>
<keyword evidence="1" id="KW-0547">Nucleotide-binding</keyword>
<dbReference type="NCBIfam" id="TIGR00197">
    <property type="entry name" value="yjeF_nterm"/>
    <property type="match status" value="1"/>
</dbReference>
<feature type="binding site" evidence="1">
    <location>
        <begin position="129"/>
        <end position="135"/>
    </location>
    <ligand>
        <name>(6S)-NADPHX</name>
        <dbReference type="ChEBI" id="CHEBI:64076"/>
    </ligand>
</feature>
<evidence type="ECO:0000256" key="1">
    <source>
        <dbReference type="HAMAP-Rule" id="MF_01966"/>
    </source>
</evidence>
<gene>
    <name evidence="1" type="primary">nnrE</name>
    <name evidence="3" type="ORF">INF28_04385</name>
</gene>
<proteinExistence type="inferred from homology"/>
<keyword evidence="1" id="KW-0521">NADP</keyword>
<dbReference type="InterPro" id="IPR036652">
    <property type="entry name" value="YjeF_N_dom_sf"/>
</dbReference>
<name>A0A9D5M1I5_9FIRM</name>
<sequence length="210" mass="22088">MKAPVSAQEMKEIEKTAASRGISYLTMMENAGIAAAEEIIKEYKPEGKIVIIAVGKGNNGGDGYVVARLLQAAGAMVMIIMAEGLPVTDSAKINFDRCLQCGIEVVQYEPQTSDPFFQGADFIVDAVYGAGFHGSFREPAASAIRAINASDAKKIALDLPSGLNADTGECAPDAVQADTTVTFARLKKGQTTAEGLQLCGKLVLKDIGLE</sequence>